<dbReference type="Gene3D" id="3.40.33.10">
    <property type="entry name" value="CAP"/>
    <property type="match status" value="1"/>
</dbReference>
<dbReference type="InterPro" id="IPR014044">
    <property type="entry name" value="CAP_dom"/>
</dbReference>
<protein>
    <recommendedName>
        <fullName evidence="1">SCP domain-containing protein</fullName>
    </recommendedName>
</protein>
<dbReference type="InterPro" id="IPR035940">
    <property type="entry name" value="CAP_sf"/>
</dbReference>
<dbReference type="OrthoDB" id="5885295at2759"/>
<name>A0A368FXX1_ANCCA</name>
<organism evidence="2 3">
    <name type="scientific">Ancylostoma caninum</name>
    <name type="common">Dog hookworm</name>
    <dbReference type="NCBI Taxonomy" id="29170"/>
    <lineage>
        <taxon>Eukaryota</taxon>
        <taxon>Metazoa</taxon>
        <taxon>Ecdysozoa</taxon>
        <taxon>Nematoda</taxon>
        <taxon>Chromadorea</taxon>
        <taxon>Rhabditida</taxon>
        <taxon>Rhabditina</taxon>
        <taxon>Rhabditomorpha</taxon>
        <taxon>Strongyloidea</taxon>
        <taxon>Ancylostomatidae</taxon>
        <taxon>Ancylostomatinae</taxon>
        <taxon>Ancylostoma</taxon>
    </lineage>
</organism>
<proteinExistence type="predicted"/>
<dbReference type="SUPFAM" id="SSF55797">
    <property type="entry name" value="PR-1-like"/>
    <property type="match status" value="1"/>
</dbReference>
<accession>A0A368FXX1</accession>
<evidence type="ECO:0000313" key="3">
    <source>
        <dbReference type="Proteomes" id="UP000252519"/>
    </source>
</evidence>
<comment type="caution">
    <text evidence="2">The sequence shown here is derived from an EMBL/GenBank/DDBJ whole genome shotgun (WGS) entry which is preliminary data.</text>
</comment>
<dbReference type="Proteomes" id="UP000252519">
    <property type="component" value="Unassembled WGS sequence"/>
</dbReference>
<evidence type="ECO:0000259" key="1">
    <source>
        <dbReference type="Pfam" id="PF00188"/>
    </source>
</evidence>
<keyword evidence="3" id="KW-1185">Reference proteome</keyword>
<dbReference type="AlphaFoldDB" id="A0A368FXX1"/>
<dbReference type="STRING" id="29170.A0A368FXX1"/>
<dbReference type="Pfam" id="PF00188">
    <property type="entry name" value="CAP"/>
    <property type="match status" value="1"/>
</dbReference>
<reference evidence="2 3" key="1">
    <citation type="submission" date="2014-10" db="EMBL/GenBank/DDBJ databases">
        <title>Draft genome of the hookworm Ancylostoma caninum.</title>
        <authorList>
            <person name="Mitreva M."/>
        </authorList>
    </citation>
    <scope>NUCLEOTIDE SEQUENCE [LARGE SCALE GENOMIC DNA]</scope>
    <source>
        <strain evidence="2 3">Baltimore</strain>
    </source>
</reference>
<sequence>EWSCDLERKAISALKSCPSQSVSVPVGTTGFFYYRNHSTGGDPMDMWLSEINNTSIDLHEHPEAPVRCRGKNRNYCNLVRYDASRIGCAENQCNGKKSTFCLTNRPPLLDEDVLYYWGEGACPTGKCRPPTYGCNIDTGLCFEPVPTTTTTTTAKSIICHPLGCFGYPF</sequence>
<gene>
    <name evidence="2" type="ORF">ANCCAN_17788</name>
</gene>
<dbReference type="EMBL" id="JOJR01000566">
    <property type="protein sequence ID" value="RCN36338.1"/>
    <property type="molecule type" value="Genomic_DNA"/>
</dbReference>
<evidence type="ECO:0000313" key="2">
    <source>
        <dbReference type="EMBL" id="RCN36338.1"/>
    </source>
</evidence>
<feature type="domain" description="SCP" evidence="1">
    <location>
        <begin position="1"/>
        <end position="100"/>
    </location>
</feature>
<feature type="non-terminal residue" evidence="2">
    <location>
        <position position="1"/>
    </location>
</feature>